<sequence length="92" mass="9810">MKAWLVAVVFGVAAPVHAELTLELSHRAREVHPGEIVVLEVRPSEDPVTLSASAFGKSLRFFRGGSDAWVALLGIDLTTEPGSYDVSVHATA</sequence>
<evidence type="ECO:0000313" key="1">
    <source>
        <dbReference type="EMBL" id="SVC09691.1"/>
    </source>
</evidence>
<name>A0A382JG59_9ZZZZ</name>
<accession>A0A382JG59</accession>
<organism evidence="1">
    <name type="scientific">marine metagenome</name>
    <dbReference type="NCBI Taxonomy" id="408172"/>
    <lineage>
        <taxon>unclassified sequences</taxon>
        <taxon>metagenomes</taxon>
        <taxon>ecological metagenomes</taxon>
    </lineage>
</organism>
<reference evidence="1" key="1">
    <citation type="submission" date="2018-05" db="EMBL/GenBank/DDBJ databases">
        <authorList>
            <person name="Lanie J.A."/>
            <person name="Ng W.-L."/>
            <person name="Kazmierczak K.M."/>
            <person name="Andrzejewski T.M."/>
            <person name="Davidsen T.M."/>
            <person name="Wayne K.J."/>
            <person name="Tettelin H."/>
            <person name="Glass J.I."/>
            <person name="Rusch D."/>
            <person name="Podicherti R."/>
            <person name="Tsui H.-C.T."/>
            <person name="Winkler M.E."/>
        </authorList>
    </citation>
    <scope>NUCLEOTIDE SEQUENCE</scope>
</reference>
<dbReference type="Gene3D" id="2.60.40.1590">
    <property type="entry name" value="Peptidoglycan hydrolase domains"/>
    <property type="match status" value="1"/>
</dbReference>
<gene>
    <name evidence="1" type="ORF">METZ01_LOCUS262545</name>
</gene>
<feature type="non-terminal residue" evidence="1">
    <location>
        <position position="92"/>
    </location>
</feature>
<protein>
    <submittedName>
        <fullName evidence="1">Uncharacterized protein</fullName>
    </submittedName>
</protein>
<proteinExistence type="predicted"/>
<dbReference type="AlphaFoldDB" id="A0A382JG59"/>
<dbReference type="EMBL" id="UINC01073366">
    <property type="protein sequence ID" value="SVC09691.1"/>
    <property type="molecule type" value="Genomic_DNA"/>
</dbReference>